<dbReference type="AlphaFoldDB" id="A0AA40ELN5"/>
<feature type="compositionally biased region" description="Polar residues" evidence="1">
    <location>
        <begin position="1"/>
        <end position="23"/>
    </location>
</feature>
<keyword evidence="3" id="KW-1185">Reference proteome</keyword>
<sequence length="211" mass="24489">MTHTTPPTAKQRCVSRQSSSISLAGSRHSFPRSRQSNASSQFSDKSADGAFHALVELIRESRITLARIRTKRPEIWIWYFVQLGRLQEIVQQRKLQVVTSHGKQEAELYILYDDLVIHFRHVRQEALTRENPSSDEIKNVEQSLHTIMRRFLDLTSPPNKDRRDSHSTQLSIPVSIQMDTILNGTNGNTSQSHKRRRVRILTKLKRLIRRT</sequence>
<feature type="region of interest" description="Disordered" evidence="1">
    <location>
        <begin position="1"/>
        <end position="44"/>
    </location>
</feature>
<accession>A0AA40ELN5</accession>
<dbReference type="Proteomes" id="UP001172159">
    <property type="component" value="Unassembled WGS sequence"/>
</dbReference>
<organism evidence="2 3">
    <name type="scientific">Apiosordaria backusii</name>
    <dbReference type="NCBI Taxonomy" id="314023"/>
    <lineage>
        <taxon>Eukaryota</taxon>
        <taxon>Fungi</taxon>
        <taxon>Dikarya</taxon>
        <taxon>Ascomycota</taxon>
        <taxon>Pezizomycotina</taxon>
        <taxon>Sordariomycetes</taxon>
        <taxon>Sordariomycetidae</taxon>
        <taxon>Sordariales</taxon>
        <taxon>Lasiosphaeriaceae</taxon>
        <taxon>Apiosordaria</taxon>
    </lineage>
</organism>
<comment type="caution">
    <text evidence="2">The sequence shown here is derived from an EMBL/GenBank/DDBJ whole genome shotgun (WGS) entry which is preliminary data.</text>
</comment>
<dbReference type="EMBL" id="JAUKTV010000003">
    <property type="protein sequence ID" value="KAK0741612.1"/>
    <property type="molecule type" value="Genomic_DNA"/>
</dbReference>
<gene>
    <name evidence="2" type="ORF">B0T21DRAFT_359770</name>
</gene>
<evidence type="ECO:0000313" key="2">
    <source>
        <dbReference type="EMBL" id="KAK0741612.1"/>
    </source>
</evidence>
<evidence type="ECO:0000256" key="1">
    <source>
        <dbReference type="SAM" id="MobiDB-lite"/>
    </source>
</evidence>
<reference evidence="2" key="1">
    <citation type="submission" date="2023-06" db="EMBL/GenBank/DDBJ databases">
        <title>Genome-scale phylogeny and comparative genomics of the fungal order Sordariales.</title>
        <authorList>
            <consortium name="Lawrence Berkeley National Laboratory"/>
            <person name="Hensen N."/>
            <person name="Bonometti L."/>
            <person name="Westerberg I."/>
            <person name="Brannstrom I.O."/>
            <person name="Guillou S."/>
            <person name="Cros-Aarteil S."/>
            <person name="Calhoun S."/>
            <person name="Haridas S."/>
            <person name="Kuo A."/>
            <person name="Mondo S."/>
            <person name="Pangilinan J."/>
            <person name="Riley R."/>
            <person name="Labutti K."/>
            <person name="Andreopoulos B."/>
            <person name="Lipzen A."/>
            <person name="Chen C."/>
            <person name="Yanf M."/>
            <person name="Daum C."/>
            <person name="Ng V."/>
            <person name="Clum A."/>
            <person name="Steindorff A."/>
            <person name="Ohm R."/>
            <person name="Martin F."/>
            <person name="Silar P."/>
            <person name="Natvig D."/>
            <person name="Lalanne C."/>
            <person name="Gautier V."/>
            <person name="Ament-Velasquez S.L."/>
            <person name="Kruys A."/>
            <person name="Hutchinson M.I."/>
            <person name="Powell A.J."/>
            <person name="Barry K."/>
            <person name="Miller A.N."/>
            <person name="Grigoriev I.V."/>
            <person name="Debuchy R."/>
            <person name="Gladieux P."/>
            <person name="Thoren M.H."/>
            <person name="Johannesson H."/>
        </authorList>
    </citation>
    <scope>NUCLEOTIDE SEQUENCE</scope>
    <source>
        <strain evidence="2">CBS 540.89</strain>
    </source>
</reference>
<proteinExistence type="predicted"/>
<protein>
    <submittedName>
        <fullName evidence="2">Uncharacterized protein</fullName>
    </submittedName>
</protein>
<feature type="compositionally biased region" description="Polar residues" evidence="1">
    <location>
        <begin position="32"/>
        <end position="44"/>
    </location>
</feature>
<name>A0AA40ELN5_9PEZI</name>
<evidence type="ECO:0000313" key="3">
    <source>
        <dbReference type="Proteomes" id="UP001172159"/>
    </source>
</evidence>